<evidence type="ECO:0000256" key="1">
    <source>
        <dbReference type="ARBA" id="ARBA00004123"/>
    </source>
</evidence>
<dbReference type="GO" id="GO:0005634">
    <property type="term" value="C:nucleus"/>
    <property type="evidence" value="ECO:0007669"/>
    <property type="project" value="UniProtKB-SubCell"/>
</dbReference>
<feature type="region of interest" description="Disordered" evidence="6">
    <location>
        <begin position="1"/>
        <end position="30"/>
    </location>
</feature>
<comment type="subcellular location">
    <subcellularLocation>
        <location evidence="1">Nucleus</location>
    </subcellularLocation>
</comment>
<sequence length="766" mass="82244">MEDEEVGAGMLGSDHRNEGDDSCGNSVVGAAGGQALSTTAVAGTQGAASSTSLLDQPSRGFEGASTLGPRLCHTESATGGSKVSWEPSGEAQLRCPLQLQRDDLFSLTHAENTSVTGRGQRAEEGVCAFHAEDSSRRSEGDSISVGEAIELMTALQESSLLHTCNRVVEDALPDDLLRLLSLPCSANEPLESREQGGLTAHQNRGTPKEKEMRQWLQPVAAHDRETDRGDRLSATDGFVGRTGHNSQRLGLMDGYKPQEAFTPTGLLPQHTYGRPPGQDGVLVRGRRSISSGSRFTADDRTVTDANCLSTGCQIVANRHGEPLCSTDSTRSEESGSESSPSSPCNTPGACCDSPASASAKRDNNHTTVRAHAWADASLKEFEVGTAAGSSTNLIRGACTLQSGVARAECNVAARNSYGQIHRSGTANIADRAKISDYSAMHKAMPKVTGVRFQAQRNRFVAEWYERGRTRMAYFPVKLYGFDRARNMAIRRREEVLQMKLAKSNVKGDVGGSPASAHGRGNLSVRSGAVEMVTPTSKRRRLVDSYTPSATPAPCRNTFPIETATPRFTSSRRPALLPLATCESKPAKETPITEVLLRSPVRTSSERADPEAGCEVGLKRRREDHILPTLLEQQRRLWTPETTRVVAAGGAARVDARDISLCDLLERAVAAAGTQGKAHLRRRCEESFSEGLGIRPDIRSVSNALLIAAQLQKQDIIDLQSQSTSSGASCSDTDCLEQTWASAGRRLVASMMGGRTTEERRLSASIL</sequence>
<organism evidence="8 9">
    <name type="scientific">Besnoitia besnoiti</name>
    <name type="common">Apicomplexan protozoan</name>
    <dbReference type="NCBI Taxonomy" id="94643"/>
    <lineage>
        <taxon>Eukaryota</taxon>
        <taxon>Sar</taxon>
        <taxon>Alveolata</taxon>
        <taxon>Apicomplexa</taxon>
        <taxon>Conoidasida</taxon>
        <taxon>Coccidia</taxon>
        <taxon>Eucoccidiorida</taxon>
        <taxon>Eimeriorina</taxon>
        <taxon>Sarcocystidae</taxon>
        <taxon>Besnoitia</taxon>
    </lineage>
</organism>
<dbReference type="GO" id="GO:0003700">
    <property type="term" value="F:DNA-binding transcription factor activity"/>
    <property type="evidence" value="ECO:0007669"/>
    <property type="project" value="InterPro"/>
</dbReference>
<keyword evidence="3" id="KW-0238">DNA-binding</keyword>
<dbReference type="KEGG" id="bbes:BESB_057000"/>
<dbReference type="RefSeq" id="XP_029220058.1">
    <property type="nucleotide sequence ID" value="XM_029364135.1"/>
</dbReference>
<feature type="region of interest" description="Disordered" evidence="6">
    <location>
        <begin position="49"/>
        <end position="87"/>
    </location>
</feature>
<dbReference type="Proteomes" id="UP000224006">
    <property type="component" value="Chromosome IV"/>
</dbReference>
<dbReference type="Gene3D" id="1.20.5.2050">
    <property type="match status" value="1"/>
</dbReference>
<dbReference type="VEuPathDB" id="ToxoDB:BESB_057000"/>
<feature type="region of interest" description="Disordered" evidence="6">
    <location>
        <begin position="188"/>
        <end position="250"/>
    </location>
</feature>
<keyword evidence="2" id="KW-0805">Transcription regulation</keyword>
<evidence type="ECO:0000259" key="7">
    <source>
        <dbReference type="Pfam" id="PF00847"/>
    </source>
</evidence>
<evidence type="ECO:0000256" key="3">
    <source>
        <dbReference type="ARBA" id="ARBA00023125"/>
    </source>
</evidence>
<comment type="caution">
    <text evidence="8">The sequence shown here is derived from an EMBL/GenBank/DDBJ whole genome shotgun (WGS) entry which is preliminary data.</text>
</comment>
<dbReference type="AlphaFoldDB" id="A0A2A9MDT7"/>
<evidence type="ECO:0000256" key="6">
    <source>
        <dbReference type="SAM" id="MobiDB-lite"/>
    </source>
</evidence>
<reference evidence="8 9" key="1">
    <citation type="submission" date="2017-09" db="EMBL/GenBank/DDBJ databases">
        <title>Genome sequencing of Besnoitia besnoiti strain Bb-Ger1.</title>
        <authorList>
            <person name="Schares G."/>
            <person name="Venepally P."/>
            <person name="Lorenzi H.A."/>
        </authorList>
    </citation>
    <scope>NUCLEOTIDE SEQUENCE [LARGE SCALE GENOMIC DNA]</scope>
    <source>
        <strain evidence="8 9">Bb-Ger1</strain>
    </source>
</reference>
<dbReference type="GeneID" id="40310629"/>
<keyword evidence="5" id="KW-0539">Nucleus</keyword>
<name>A0A2A9MDT7_BESBE</name>
<feature type="domain" description="AP2/ERF" evidence="7">
    <location>
        <begin position="445"/>
        <end position="495"/>
    </location>
</feature>
<dbReference type="InterPro" id="IPR001471">
    <property type="entry name" value="AP2/ERF_dom"/>
</dbReference>
<dbReference type="GO" id="GO:0003677">
    <property type="term" value="F:DNA binding"/>
    <property type="evidence" value="ECO:0007669"/>
    <property type="project" value="UniProtKB-KW"/>
</dbReference>
<keyword evidence="9" id="KW-1185">Reference proteome</keyword>
<evidence type="ECO:0000256" key="2">
    <source>
        <dbReference type="ARBA" id="ARBA00023015"/>
    </source>
</evidence>
<feature type="compositionally biased region" description="Low complexity" evidence="6">
    <location>
        <begin position="336"/>
        <end position="347"/>
    </location>
</feature>
<dbReference type="OrthoDB" id="364262at2759"/>
<feature type="region of interest" description="Disordered" evidence="6">
    <location>
        <begin position="321"/>
        <end position="347"/>
    </location>
</feature>
<feature type="compositionally biased region" description="Basic and acidic residues" evidence="6">
    <location>
        <begin position="221"/>
        <end position="233"/>
    </location>
</feature>
<proteinExistence type="predicted"/>
<protein>
    <recommendedName>
        <fullName evidence="7">AP2/ERF domain-containing protein</fullName>
    </recommendedName>
</protein>
<dbReference type="Pfam" id="PF00847">
    <property type="entry name" value="AP2"/>
    <property type="match status" value="1"/>
</dbReference>
<gene>
    <name evidence="8" type="ORF">BESB_057000</name>
</gene>
<evidence type="ECO:0000256" key="5">
    <source>
        <dbReference type="ARBA" id="ARBA00023242"/>
    </source>
</evidence>
<accession>A0A2A9MDT7</accession>
<keyword evidence="4" id="KW-0804">Transcription</keyword>
<dbReference type="EMBL" id="NWUJ01000004">
    <property type="protein sequence ID" value="PFH36049.1"/>
    <property type="molecule type" value="Genomic_DNA"/>
</dbReference>
<evidence type="ECO:0000256" key="4">
    <source>
        <dbReference type="ARBA" id="ARBA00023163"/>
    </source>
</evidence>
<evidence type="ECO:0000313" key="8">
    <source>
        <dbReference type="EMBL" id="PFH36049.1"/>
    </source>
</evidence>
<evidence type="ECO:0000313" key="9">
    <source>
        <dbReference type="Proteomes" id="UP000224006"/>
    </source>
</evidence>